<dbReference type="Gene3D" id="2.170.190.11">
    <property type="entry name" value="Molybdopterin biosynthesis moea protein, domain 3"/>
    <property type="match status" value="1"/>
</dbReference>
<evidence type="ECO:0000256" key="11">
    <source>
        <dbReference type="RuleBase" id="RU365090"/>
    </source>
</evidence>
<dbReference type="Pfam" id="PF03453">
    <property type="entry name" value="MoeA_N"/>
    <property type="match status" value="1"/>
</dbReference>
<keyword evidence="6 11" id="KW-0808">Transferase</keyword>
<comment type="catalytic activity">
    <reaction evidence="10">
        <text>adenylyl-molybdopterin + molybdate = Mo-molybdopterin + AMP + H(+)</text>
        <dbReference type="Rhea" id="RHEA:35047"/>
        <dbReference type="ChEBI" id="CHEBI:15378"/>
        <dbReference type="ChEBI" id="CHEBI:36264"/>
        <dbReference type="ChEBI" id="CHEBI:62727"/>
        <dbReference type="ChEBI" id="CHEBI:71302"/>
        <dbReference type="ChEBI" id="CHEBI:456215"/>
        <dbReference type="EC" id="2.10.1.1"/>
    </reaction>
</comment>
<evidence type="ECO:0000256" key="4">
    <source>
        <dbReference type="ARBA" id="ARBA00010763"/>
    </source>
</evidence>
<keyword evidence="7 11" id="KW-0479">Metal-binding</keyword>
<dbReference type="InterPro" id="IPR036425">
    <property type="entry name" value="MoaB/Mog-like_dom_sf"/>
</dbReference>
<dbReference type="FunFam" id="3.40.980.10:FF:000004">
    <property type="entry name" value="Molybdopterin molybdenumtransferase"/>
    <property type="match status" value="1"/>
</dbReference>
<evidence type="ECO:0000256" key="1">
    <source>
        <dbReference type="ARBA" id="ARBA00001946"/>
    </source>
</evidence>
<name>A0AAU7W4D2_9MICO</name>
<evidence type="ECO:0000256" key="10">
    <source>
        <dbReference type="ARBA" id="ARBA00047317"/>
    </source>
</evidence>
<dbReference type="GO" id="GO:0061599">
    <property type="term" value="F:molybdopterin molybdotransferase activity"/>
    <property type="evidence" value="ECO:0007669"/>
    <property type="project" value="UniProtKB-UniRule"/>
</dbReference>
<dbReference type="InterPro" id="IPR036688">
    <property type="entry name" value="MoeA_C_domain_IV_sf"/>
</dbReference>
<dbReference type="RefSeq" id="WP_350347484.1">
    <property type="nucleotide sequence ID" value="NZ_CP158374.1"/>
</dbReference>
<dbReference type="SUPFAM" id="SSF53218">
    <property type="entry name" value="Molybdenum cofactor biosynthesis proteins"/>
    <property type="match status" value="1"/>
</dbReference>
<protein>
    <recommendedName>
        <fullName evidence="11">Molybdopterin molybdenumtransferase</fullName>
        <ecNumber evidence="11">2.10.1.1</ecNumber>
    </recommendedName>
</protein>
<accession>A0AAU7W4D2</accession>
<feature type="domain" description="MoaB/Mog" evidence="12">
    <location>
        <begin position="208"/>
        <end position="347"/>
    </location>
</feature>
<dbReference type="GO" id="GO:0005829">
    <property type="term" value="C:cytosol"/>
    <property type="evidence" value="ECO:0007669"/>
    <property type="project" value="TreeGrafter"/>
</dbReference>
<dbReference type="SUPFAM" id="SSF63882">
    <property type="entry name" value="MoeA N-terminal region -like"/>
    <property type="match status" value="1"/>
</dbReference>
<dbReference type="AlphaFoldDB" id="A0AAU7W4D2"/>
<dbReference type="InterPro" id="IPR005110">
    <property type="entry name" value="MoeA_linker/N"/>
</dbReference>
<dbReference type="PANTHER" id="PTHR10192:SF5">
    <property type="entry name" value="GEPHYRIN"/>
    <property type="match status" value="1"/>
</dbReference>
<dbReference type="SMART" id="SM00852">
    <property type="entry name" value="MoCF_biosynth"/>
    <property type="match status" value="1"/>
</dbReference>
<evidence type="ECO:0000256" key="7">
    <source>
        <dbReference type="ARBA" id="ARBA00022723"/>
    </source>
</evidence>
<dbReference type="Gene3D" id="2.40.340.10">
    <property type="entry name" value="MoeA, C-terminal, domain IV"/>
    <property type="match status" value="1"/>
</dbReference>
<evidence type="ECO:0000259" key="12">
    <source>
        <dbReference type="SMART" id="SM00852"/>
    </source>
</evidence>
<organism evidence="13">
    <name type="scientific">Agromyces sp. G08B096</name>
    <dbReference type="NCBI Taxonomy" id="3156399"/>
    <lineage>
        <taxon>Bacteria</taxon>
        <taxon>Bacillati</taxon>
        <taxon>Actinomycetota</taxon>
        <taxon>Actinomycetes</taxon>
        <taxon>Micrococcales</taxon>
        <taxon>Microbacteriaceae</taxon>
        <taxon>Agromyces</taxon>
    </lineage>
</organism>
<evidence type="ECO:0000256" key="9">
    <source>
        <dbReference type="ARBA" id="ARBA00023150"/>
    </source>
</evidence>
<dbReference type="CDD" id="cd00887">
    <property type="entry name" value="MoeA"/>
    <property type="match status" value="1"/>
</dbReference>
<dbReference type="SUPFAM" id="SSF63867">
    <property type="entry name" value="MoeA C-terminal domain-like"/>
    <property type="match status" value="1"/>
</dbReference>
<dbReference type="Pfam" id="PF00994">
    <property type="entry name" value="MoCF_biosynth"/>
    <property type="match status" value="1"/>
</dbReference>
<sequence>MSARRQHAAGTAAPRSTATAPVPVEAHLAEVLAAVAPLAPVRVPLASALGRVLAAEVVAASPVPAFDNSAMDGYAVRWADVGGAGEQTPARLEVVAEVAAGSGEDPAIGPRQAVRIMTGAPVPSAADTIVPVEHTAAHRSDGAWADVGGPVEVVVAAAEGAHVRRASEDLGVGDVVLRAGRVLTPYRLGAAAAAGVATVEVRPAPRVAVVATGDELVPAGAPTARGQIPDSNSVLLAGVVASAGAEVVAVSHVGDAPEALLAELDRLGREAAPDVVICTGGVSVGAHDVVKAALTGRGVTFRSVAMQPGKPQAVGRLESGALLFGLPGNPVSVAVSFEVFVRPALQAMQGLDAVGAPRAEAEVAEGWRTPPARRQYMPVTFDADGRIRRATAGGSGSHLAGGLAHAEAFAVVGAEVDEVRAGDRLAVMLVGS</sequence>
<dbReference type="InterPro" id="IPR036135">
    <property type="entry name" value="MoeA_linker/N_sf"/>
</dbReference>
<dbReference type="InterPro" id="IPR005111">
    <property type="entry name" value="MoeA_C_domain_IV"/>
</dbReference>
<comment type="similarity">
    <text evidence="4 11">Belongs to the MoeA family.</text>
</comment>
<proteinExistence type="inferred from homology"/>
<keyword evidence="9 11" id="KW-0501">Molybdenum cofactor biosynthesis</keyword>
<dbReference type="PANTHER" id="PTHR10192">
    <property type="entry name" value="MOLYBDOPTERIN BIOSYNTHESIS PROTEIN"/>
    <property type="match status" value="1"/>
</dbReference>
<comment type="function">
    <text evidence="2 11">Catalyzes the insertion of molybdate into adenylated molybdopterin with the concomitant release of AMP.</text>
</comment>
<gene>
    <name evidence="13" type="primary">glp</name>
    <name evidence="13" type="ORF">ABIQ69_12695</name>
</gene>
<dbReference type="EC" id="2.10.1.1" evidence="11"/>
<dbReference type="GO" id="GO:0006777">
    <property type="term" value="P:Mo-molybdopterin cofactor biosynthetic process"/>
    <property type="evidence" value="ECO:0007669"/>
    <property type="project" value="UniProtKB-UniRule"/>
</dbReference>
<dbReference type="EMBL" id="CP158374">
    <property type="protein sequence ID" value="XBX81462.1"/>
    <property type="molecule type" value="Genomic_DNA"/>
</dbReference>
<dbReference type="InterPro" id="IPR001453">
    <property type="entry name" value="MoaB/Mog_dom"/>
</dbReference>
<keyword evidence="8 11" id="KW-0460">Magnesium</keyword>
<evidence type="ECO:0000256" key="3">
    <source>
        <dbReference type="ARBA" id="ARBA00005046"/>
    </source>
</evidence>
<evidence type="ECO:0000256" key="5">
    <source>
        <dbReference type="ARBA" id="ARBA00022505"/>
    </source>
</evidence>
<evidence type="ECO:0000256" key="6">
    <source>
        <dbReference type="ARBA" id="ARBA00022679"/>
    </source>
</evidence>
<dbReference type="Pfam" id="PF03454">
    <property type="entry name" value="MoeA_C"/>
    <property type="match status" value="1"/>
</dbReference>
<dbReference type="NCBIfam" id="NF045515">
    <property type="entry name" value="Glp_gephyrin"/>
    <property type="match status" value="1"/>
</dbReference>
<dbReference type="InterPro" id="IPR038987">
    <property type="entry name" value="MoeA-like"/>
</dbReference>
<dbReference type="Gene3D" id="3.90.105.10">
    <property type="entry name" value="Molybdopterin biosynthesis moea protein, domain 2"/>
    <property type="match status" value="1"/>
</dbReference>
<dbReference type="Gene3D" id="3.40.980.10">
    <property type="entry name" value="MoaB/Mog-like domain"/>
    <property type="match status" value="1"/>
</dbReference>
<evidence type="ECO:0000256" key="8">
    <source>
        <dbReference type="ARBA" id="ARBA00022842"/>
    </source>
</evidence>
<evidence type="ECO:0000313" key="13">
    <source>
        <dbReference type="EMBL" id="XBX81462.1"/>
    </source>
</evidence>
<dbReference type="GO" id="GO:0046872">
    <property type="term" value="F:metal ion binding"/>
    <property type="evidence" value="ECO:0007669"/>
    <property type="project" value="UniProtKB-UniRule"/>
</dbReference>
<dbReference type="NCBIfam" id="TIGR00177">
    <property type="entry name" value="molyb_syn"/>
    <property type="match status" value="1"/>
</dbReference>
<comment type="pathway">
    <text evidence="3 11">Cofactor biosynthesis; molybdopterin biosynthesis.</text>
</comment>
<keyword evidence="5 11" id="KW-0500">Molybdenum</keyword>
<comment type="cofactor">
    <cofactor evidence="1 11">
        <name>Mg(2+)</name>
        <dbReference type="ChEBI" id="CHEBI:18420"/>
    </cofactor>
</comment>
<evidence type="ECO:0000256" key="2">
    <source>
        <dbReference type="ARBA" id="ARBA00002901"/>
    </source>
</evidence>
<reference evidence="13" key="1">
    <citation type="submission" date="2024-05" db="EMBL/GenBank/DDBJ databases">
        <authorList>
            <person name="Yu L."/>
        </authorList>
    </citation>
    <scope>NUCLEOTIDE SEQUENCE</scope>
    <source>
        <strain evidence="13">G08B096</strain>
    </source>
</reference>